<proteinExistence type="predicted"/>
<reference evidence="1" key="1">
    <citation type="submission" date="2022-10" db="EMBL/GenBank/DDBJ databases">
        <title>Characterization and whole genome sequencing of a new Roseateles species, isolated from fresh water.</title>
        <authorList>
            <person name="Guliayeva D.Y."/>
            <person name="Akhremchuk A.E."/>
            <person name="Sikolenko M.A."/>
            <person name="Valentovich L.N."/>
            <person name="Sidarenka A.V."/>
        </authorList>
    </citation>
    <scope>NUCLEOTIDE SEQUENCE</scope>
    <source>
        <strain evidence="1">BIM B-1768</strain>
    </source>
</reference>
<dbReference type="RefSeq" id="WP_261758872.1">
    <property type="nucleotide sequence ID" value="NZ_CP104562.2"/>
</dbReference>
<accession>A0ABY6B2A9</accession>
<keyword evidence="2" id="KW-1185">Reference proteome</keyword>
<dbReference type="EMBL" id="CP104562">
    <property type="protein sequence ID" value="UXH79052.1"/>
    <property type="molecule type" value="Genomic_DNA"/>
</dbReference>
<dbReference type="Proteomes" id="UP001064933">
    <property type="component" value="Chromosome"/>
</dbReference>
<evidence type="ECO:0000313" key="1">
    <source>
        <dbReference type="EMBL" id="UXH79052.1"/>
    </source>
</evidence>
<sequence length="73" mass="8077">MPMIDAGALEFAVDLAKQMVEESRAVPGRAVPIPKELSSQLNAVLSNAMFDDVLALRERERTVPVEDLRLTVR</sequence>
<evidence type="ECO:0000313" key="2">
    <source>
        <dbReference type="Proteomes" id="UP001064933"/>
    </source>
</evidence>
<organism evidence="1 2">
    <name type="scientific">Roseateles amylovorans</name>
    <dbReference type="NCBI Taxonomy" id="2978473"/>
    <lineage>
        <taxon>Bacteria</taxon>
        <taxon>Pseudomonadati</taxon>
        <taxon>Pseudomonadota</taxon>
        <taxon>Betaproteobacteria</taxon>
        <taxon>Burkholderiales</taxon>
        <taxon>Sphaerotilaceae</taxon>
        <taxon>Roseateles</taxon>
    </lineage>
</organism>
<name>A0ABY6B2A9_9BURK</name>
<gene>
    <name evidence="1" type="ORF">N4261_03700</name>
</gene>
<protein>
    <submittedName>
        <fullName evidence="1">Uncharacterized protein</fullName>
    </submittedName>
</protein>